<comment type="subunit">
    <text evidence="9">The complex comprises the extracytoplasmic solute receptor protein and the two transmembrane proteins.</text>
</comment>
<keyword evidence="3" id="KW-1003">Cell membrane</keyword>
<evidence type="ECO:0000256" key="8">
    <source>
        <dbReference type="ARBA" id="ARBA00038436"/>
    </source>
</evidence>
<comment type="subcellular location">
    <subcellularLocation>
        <location evidence="1 9">Cell inner membrane</location>
        <topology evidence="1 9">Multi-pass membrane protein</topology>
    </subcellularLocation>
</comment>
<evidence type="ECO:0000256" key="2">
    <source>
        <dbReference type="ARBA" id="ARBA00022448"/>
    </source>
</evidence>
<evidence type="ECO:0000256" key="6">
    <source>
        <dbReference type="ARBA" id="ARBA00022989"/>
    </source>
</evidence>
<comment type="caution">
    <text evidence="11">The sequence shown here is derived from an EMBL/GenBank/DDBJ whole genome shotgun (WGS) entry which is preliminary data.</text>
</comment>
<feature type="transmembrane region" description="Helical" evidence="9">
    <location>
        <begin position="129"/>
        <end position="150"/>
    </location>
</feature>
<gene>
    <name evidence="11" type="ORF">C0081_10800</name>
</gene>
<keyword evidence="4 9" id="KW-0997">Cell inner membrane</keyword>
<keyword evidence="5 9" id="KW-0812">Transmembrane</keyword>
<evidence type="ECO:0000313" key="11">
    <source>
        <dbReference type="EMBL" id="PLW77227.1"/>
    </source>
</evidence>
<evidence type="ECO:0000313" key="12">
    <source>
        <dbReference type="Proteomes" id="UP000234881"/>
    </source>
</evidence>
<feature type="transmembrane region" description="Helical" evidence="9">
    <location>
        <begin position="91"/>
        <end position="109"/>
    </location>
</feature>
<keyword evidence="2 9" id="KW-0813">Transport</keyword>
<dbReference type="GO" id="GO:0022857">
    <property type="term" value="F:transmembrane transporter activity"/>
    <property type="evidence" value="ECO:0007669"/>
    <property type="project" value="UniProtKB-UniRule"/>
</dbReference>
<dbReference type="Pfam" id="PF04290">
    <property type="entry name" value="DctQ"/>
    <property type="match status" value="1"/>
</dbReference>
<dbReference type="PANTHER" id="PTHR35011:SF5">
    <property type="entry name" value="SIALIC ACID TRAP TRANSPORTER SMALL PERMEASE PROTEIN SIAQ"/>
    <property type="match status" value="1"/>
</dbReference>
<comment type="similarity">
    <text evidence="8 9">Belongs to the TRAP transporter small permease family.</text>
</comment>
<dbReference type="OrthoDB" id="4964541at2"/>
<dbReference type="InterPro" id="IPR055348">
    <property type="entry name" value="DctQ"/>
</dbReference>
<feature type="domain" description="Tripartite ATP-independent periplasmic transporters DctQ component" evidence="10">
    <location>
        <begin position="25"/>
        <end position="154"/>
    </location>
</feature>
<dbReference type="PANTHER" id="PTHR35011">
    <property type="entry name" value="2,3-DIKETO-L-GULONATE TRAP TRANSPORTER SMALL PERMEASE PROTEIN YIAM"/>
    <property type="match status" value="1"/>
</dbReference>
<evidence type="ECO:0000256" key="5">
    <source>
        <dbReference type="ARBA" id="ARBA00022692"/>
    </source>
</evidence>
<keyword evidence="6 9" id="KW-1133">Transmembrane helix</keyword>
<evidence type="ECO:0000256" key="4">
    <source>
        <dbReference type="ARBA" id="ARBA00022519"/>
    </source>
</evidence>
<feature type="transmembrane region" description="Helical" evidence="9">
    <location>
        <begin position="53"/>
        <end position="70"/>
    </location>
</feature>
<dbReference type="EMBL" id="PKUQ01000018">
    <property type="protein sequence ID" value="PLW77227.1"/>
    <property type="molecule type" value="Genomic_DNA"/>
</dbReference>
<dbReference type="RefSeq" id="WP_101533843.1">
    <property type="nucleotide sequence ID" value="NZ_PKUQ01000018.1"/>
</dbReference>
<dbReference type="GO" id="GO:0015740">
    <property type="term" value="P:C4-dicarboxylate transport"/>
    <property type="evidence" value="ECO:0007669"/>
    <property type="project" value="TreeGrafter"/>
</dbReference>
<dbReference type="AlphaFoldDB" id="A0A2N5XS04"/>
<evidence type="ECO:0000256" key="1">
    <source>
        <dbReference type="ARBA" id="ARBA00004429"/>
    </source>
</evidence>
<feature type="transmembrane region" description="Helical" evidence="9">
    <location>
        <begin position="12"/>
        <end position="33"/>
    </location>
</feature>
<evidence type="ECO:0000259" key="10">
    <source>
        <dbReference type="Pfam" id="PF04290"/>
    </source>
</evidence>
<proteinExistence type="inferred from homology"/>
<keyword evidence="12" id="KW-1185">Reference proteome</keyword>
<keyword evidence="7 9" id="KW-0472">Membrane</keyword>
<reference evidence="11 12" key="1">
    <citation type="submission" date="2018-01" db="EMBL/GenBank/DDBJ databases">
        <title>The draft genome sequence of Cohaesibacter sp. H1304.</title>
        <authorList>
            <person name="Wang N.-N."/>
            <person name="Du Z.-J."/>
        </authorList>
    </citation>
    <scope>NUCLEOTIDE SEQUENCE [LARGE SCALE GENOMIC DNA]</scope>
    <source>
        <strain evidence="11 12">H1304</strain>
    </source>
</reference>
<organism evidence="11 12">
    <name type="scientific">Cohaesibacter celericrescens</name>
    <dbReference type="NCBI Taxonomy" id="2067669"/>
    <lineage>
        <taxon>Bacteria</taxon>
        <taxon>Pseudomonadati</taxon>
        <taxon>Pseudomonadota</taxon>
        <taxon>Alphaproteobacteria</taxon>
        <taxon>Hyphomicrobiales</taxon>
        <taxon>Cohaesibacteraceae</taxon>
    </lineage>
</organism>
<accession>A0A2N5XS04</accession>
<name>A0A2N5XS04_9HYPH</name>
<sequence>MIKNFLEGLCQVLRVLVGALIAVLIIPVAMQVLARYTGIIPVYLWTEELANFIFVWVVMLGSMIAVWEGTHFDVLVFPEATSRWGMLLQKGFVLIMVSAFALLFAWYGIGYAKFGSIQSSVMLQANLLFTYITVPLAGFVWSAFSLYHLWEVIQTFRESGHASQ</sequence>
<dbReference type="GO" id="GO:0005886">
    <property type="term" value="C:plasma membrane"/>
    <property type="evidence" value="ECO:0007669"/>
    <property type="project" value="UniProtKB-SubCell"/>
</dbReference>
<dbReference type="Proteomes" id="UP000234881">
    <property type="component" value="Unassembled WGS sequence"/>
</dbReference>
<comment type="function">
    <text evidence="9">Part of the tripartite ATP-independent periplasmic (TRAP) transport system.</text>
</comment>
<dbReference type="InterPro" id="IPR007387">
    <property type="entry name" value="TRAP_DctQ"/>
</dbReference>
<evidence type="ECO:0000256" key="9">
    <source>
        <dbReference type="RuleBase" id="RU369079"/>
    </source>
</evidence>
<protein>
    <recommendedName>
        <fullName evidence="9">TRAP transporter small permease protein</fullName>
    </recommendedName>
</protein>
<evidence type="ECO:0000256" key="3">
    <source>
        <dbReference type="ARBA" id="ARBA00022475"/>
    </source>
</evidence>
<evidence type="ECO:0000256" key="7">
    <source>
        <dbReference type="ARBA" id="ARBA00023136"/>
    </source>
</evidence>